<proteinExistence type="predicted"/>
<accession>A0A6B2LZD3</accession>
<keyword evidence="1" id="KW-0732">Signal</keyword>
<evidence type="ECO:0000313" key="3">
    <source>
        <dbReference type="Proteomes" id="UP000478417"/>
    </source>
</evidence>
<evidence type="ECO:0000313" key="2">
    <source>
        <dbReference type="EMBL" id="NDV62081.1"/>
    </source>
</evidence>
<dbReference type="Proteomes" id="UP000478417">
    <property type="component" value="Unassembled WGS sequence"/>
</dbReference>
<dbReference type="RefSeq" id="WP_163963664.1">
    <property type="nucleotide sequence ID" value="NZ_JAAGNX010000002.1"/>
</dbReference>
<dbReference type="PROSITE" id="PS51257">
    <property type="entry name" value="PROKAR_LIPOPROTEIN"/>
    <property type="match status" value="1"/>
</dbReference>
<comment type="caution">
    <text evidence="2">The sequence shown here is derived from an EMBL/GenBank/DDBJ whole genome shotgun (WGS) entry which is preliminary data.</text>
</comment>
<sequence>MKNSFYPILRKSLSASAALLALACTVHADTLAFIAADDDYATVANWNNVTAGAPATALPSAGDTAVINGGRIANLASDVSGSVPTSLVIPNNTSEGTLNIDAGGALVVTGLVVDSTNDGIGTVNINGGALTVNGTAAIGALGLVSISSGSYTSTTTASHFLGGTDSAPVTGSYEISGGTLQTSQAPGSFLQLTTEYLGISGGTVDFSSATVVGYLGSTVSVTGDTATIDFGSSLLVNNASRATTFEFNFNATGISPIKVDGTTRLNNATIVIDGTNYTGGTGSFPLFTGTGYDQIGGISAIVTVLGFPGFSVSMNINDTTDVFELVLSPAAAAGPNVFNKPNGDYNNALNWSLARVPVAGDTAVINNNNIANLDTDASAAVPDTLRVGNQPANTGTLNINAGGKLTASLIQVSTAGAADVLAVNAGGTLECLGLVSLVNAAGTLQVSGVGAVYRNSSNTTDPTKAITTGAGTLSVTNGGTVEVNNPANLNAVTDFKNNTVTVDGGSIVSDARIRFGFGGTTTLNIGGVGSLVAPKDFMISGAGTILNYTFDANGVGRIDCAGFAHLQNLTINIQAAALAGGGGAGLDSVFDLVDTQNVASLPLAVNVTGAAGTQGVDWFVRQDTFLNLFQIVFGDPPLEPIFLDVSESAGTLTITVDAADSKTGFDYTLESSSVLSGWTPVETKPGTGADLSFTDPAPTAGDKAFYRVSTAPQ</sequence>
<name>A0A6B2LZD3_9BACT</name>
<dbReference type="EMBL" id="JAAGNX010000002">
    <property type="protein sequence ID" value="NDV62081.1"/>
    <property type="molecule type" value="Genomic_DNA"/>
</dbReference>
<dbReference type="AlphaFoldDB" id="A0A6B2LZD3"/>
<feature type="signal peptide" evidence="1">
    <location>
        <begin position="1"/>
        <end position="28"/>
    </location>
</feature>
<reference evidence="2 3" key="1">
    <citation type="submission" date="2020-02" db="EMBL/GenBank/DDBJ databases">
        <title>Albibacoteraceae fam. nov., the first described family within the subdivision 4 Verrucomicrobia.</title>
        <authorList>
            <person name="Xi F."/>
        </authorList>
    </citation>
    <scope>NUCLEOTIDE SEQUENCE [LARGE SCALE GENOMIC DNA]</scope>
    <source>
        <strain evidence="2 3">CK1056</strain>
    </source>
</reference>
<organism evidence="2 3">
    <name type="scientific">Oceanipulchritudo coccoides</name>
    <dbReference type="NCBI Taxonomy" id="2706888"/>
    <lineage>
        <taxon>Bacteria</taxon>
        <taxon>Pseudomonadati</taxon>
        <taxon>Verrucomicrobiota</taxon>
        <taxon>Opitutia</taxon>
        <taxon>Puniceicoccales</taxon>
        <taxon>Oceanipulchritudinaceae</taxon>
        <taxon>Oceanipulchritudo</taxon>
    </lineage>
</organism>
<gene>
    <name evidence="2" type="ORF">G0Q06_06450</name>
</gene>
<evidence type="ECO:0000256" key="1">
    <source>
        <dbReference type="SAM" id="SignalP"/>
    </source>
</evidence>
<protein>
    <submittedName>
        <fullName evidence="2">Uncharacterized protein</fullName>
    </submittedName>
</protein>
<keyword evidence="3" id="KW-1185">Reference proteome</keyword>
<feature type="chain" id="PRO_5025623299" evidence="1">
    <location>
        <begin position="29"/>
        <end position="713"/>
    </location>
</feature>